<dbReference type="SUPFAM" id="SSF52058">
    <property type="entry name" value="L domain-like"/>
    <property type="match status" value="1"/>
</dbReference>
<dbReference type="EMBL" id="DF843160">
    <property type="protein sequence ID" value="GAT47116.1"/>
    <property type="molecule type" value="Genomic_DNA"/>
</dbReference>
<evidence type="ECO:0000313" key="1">
    <source>
        <dbReference type="EMBL" id="GAT47116.1"/>
    </source>
</evidence>
<organism evidence="1 2">
    <name type="scientific">Mycena chlorophos</name>
    <name type="common">Agaric fungus</name>
    <name type="synonym">Agaricus chlorophos</name>
    <dbReference type="NCBI Taxonomy" id="658473"/>
    <lineage>
        <taxon>Eukaryota</taxon>
        <taxon>Fungi</taxon>
        <taxon>Dikarya</taxon>
        <taxon>Basidiomycota</taxon>
        <taxon>Agaricomycotina</taxon>
        <taxon>Agaricomycetes</taxon>
        <taxon>Agaricomycetidae</taxon>
        <taxon>Agaricales</taxon>
        <taxon>Marasmiineae</taxon>
        <taxon>Mycenaceae</taxon>
        <taxon>Mycena</taxon>
    </lineage>
</organism>
<evidence type="ECO:0008006" key="3">
    <source>
        <dbReference type="Google" id="ProtNLM"/>
    </source>
</evidence>
<gene>
    <name evidence="1" type="ORF">MCHLO_04597</name>
</gene>
<sequence>MPVTSVNNDATPTPGPSTFLALPPEIIADICLACQPPYPICPAPKESAIVLGRICRRLRQVAWSTPALWRALSIRPRSLQEDAADASLEQDVLREFFARSGSCPLSIKLLVAVGGTTEQNVGFMETILLYSSRWEYLVLGIRVDIDAHDVLKGPMPLLRGLEVLGWCNQYLEIPRLPAFDQAPALQSLMLWDVDIRVPSTVIPWAQLTALSLAGFQALTCEDVLPQTPNLRFLCLAFDHVGEIPLRWSSPQEKIHLSVLETLVLESGSTKPQLSMGVWDLFRVPALRRLQVDGRFLGEDPVGLIEAFQRESGCAITELRVQGGRTFQSPLQVNVKVVKVWMTEKLRVSEWIEECMPFGLRLGL</sequence>
<dbReference type="Gene3D" id="3.80.10.10">
    <property type="entry name" value="Ribonuclease Inhibitor"/>
    <property type="match status" value="1"/>
</dbReference>
<dbReference type="InterPro" id="IPR032675">
    <property type="entry name" value="LRR_dom_sf"/>
</dbReference>
<evidence type="ECO:0000313" key="2">
    <source>
        <dbReference type="Proteomes" id="UP000815677"/>
    </source>
</evidence>
<reference evidence="1" key="1">
    <citation type="submission" date="2014-09" db="EMBL/GenBank/DDBJ databases">
        <title>Genome sequence of the luminous mushroom Mycena chlorophos for searching fungal bioluminescence genes.</title>
        <authorList>
            <person name="Tanaka Y."/>
            <person name="Kasuga D."/>
            <person name="Oba Y."/>
            <person name="Hase S."/>
            <person name="Sato K."/>
            <person name="Oba Y."/>
            <person name="Sakakibara Y."/>
        </authorList>
    </citation>
    <scope>NUCLEOTIDE SEQUENCE</scope>
</reference>
<name>A0ABQ0L7P3_MYCCL</name>
<keyword evidence="2" id="KW-1185">Reference proteome</keyword>
<dbReference type="Proteomes" id="UP000815677">
    <property type="component" value="Unassembled WGS sequence"/>
</dbReference>
<proteinExistence type="predicted"/>
<accession>A0ABQ0L7P3</accession>
<protein>
    <recommendedName>
        <fullName evidence="3">F-box domain-containing protein</fullName>
    </recommendedName>
</protein>